<dbReference type="InterPro" id="IPR011644">
    <property type="entry name" value="Heme_NO-bd"/>
</dbReference>
<dbReference type="EMBL" id="BGPR01002365">
    <property type="protein sequence ID" value="GBM72229.1"/>
    <property type="molecule type" value="Genomic_DNA"/>
</dbReference>
<dbReference type="Gene3D" id="3.90.1520.10">
    <property type="entry name" value="H-NOX domain"/>
    <property type="match status" value="1"/>
</dbReference>
<evidence type="ECO:0000313" key="3">
    <source>
        <dbReference type="Proteomes" id="UP000499080"/>
    </source>
</evidence>
<dbReference type="GO" id="GO:0038060">
    <property type="term" value="P:nitric oxide-cGMP-mediated signaling"/>
    <property type="evidence" value="ECO:0007669"/>
    <property type="project" value="TreeGrafter"/>
</dbReference>
<dbReference type="GO" id="GO:0004383">
    <property type="term" value="F:guanylate cyclase activity"/>
    <property type="evidence" value="ECO:0007669"/>
    <property type="project" value="TreeGrafter"/>
</dbReference>
<reference evidence="2 3" key="1">
    <citation type="journal article" date="2019" name="Sci. Rep.">
        <title>Orb-weaving spider Araneus ventricosus genome elucidates the spidroin gene catalogue.</title>
        <authorList>
            <person name="Kono N."/>
            <person name="Nakamura H."/>
            <person name="Ohtoshi R."/>
            <person name="Moran D.A.P."/>
            <person name="Shinohara A."/>
            <person name="Yoshida Y."/>
            <person name="Fujiwara M."/>
            <person name="Mori M."/>
            <person name="Tomita M."/>
            <person name="Arakawa K."/>
        </authorList>
    </citation>
    <scope>NUCLEOTIDE SEQUENCE [LARGE SCALE GENOMIC DNA]</scope>
</reference>
<dbReference type="Pfam" id="PF07700">
    <property type="entry name" value="HNOB"/>
    <property type="match status" value="1"/>
</dbReference>
<evidence type="ECO:0000313" key="2">
    <source>
        <dbReference type="EMBL" id="GBM72229.1"/>
    </source>
</evidence>
<dbReference type="PANTHER" id="PTHR45655:SF10">
    <property type="entry name" value="SOLUBLE GUANYLATE CYCLASE 88E"/>
    <property type="match status" value="1"/>
</dbReference>
<keyword evidence="3" id="KW-1185">Reference proteome</keyword>
<dbReference type="GO" id="GO:0020037">
    <property type="term" value="F:heme binding"/>
    <property type="evidence" value="ECO:0007669"/>
    <property type="project" value="InterPro"/>
</dbReference>
<dbReference type="GO" id="GO:0008074">
    <property type="term" value="C:guanylate cyclase complex, soluble"/>
    <property type="evidence" value="ECO:0007669"/>
    <property type="project" value="TreeGrafter"/>
</dbReference>
<dbReference type="InterPro" id="IPR024096">
    <property type="entry name" value="NO_sig/Golgi_transp_ligand-bd"/>
</dbReference>
<dbReference type="AlphaFoldDB" id="A0A4Y2I4T6"/>
<protein>
    <recommendedName>
        <fullName evidence="1">Heme NO-binding domain-containing protein</fullName>
    </recommendedName>
</protein>
<dbReference type="GO" id="GO:0070482">
    <property type="term" value="P:response to oxygen levels"/>
    <property type="evidence" value="ECO:0007669"/>
    <property type="project" value="TreeGrafter"/>
</dbReference>
<evidence type="ECO:0000259" key="1">
    <source>
        <dbReference type="Pfam" id="PF07700"/>
    </source>
</evidence>
<comment type="caution">
    <text evidence="2">The sequence shown here is derived from an EMBL/GenBank/DDBJ whole genome shotgun (WGS) entry which is preliminary data.</text>
</comment>
<feature type="domain" description="Heme NO-binding" evidence="1">
    <location>
        <begin position="2"/>
        <end position="62"/>
    </location>
</feature>
<dbReference type="GO" id="GO:0019826">
    <property type="term" value="F:oxygen sensor activity"/>
    <property type="evidence" value="ECO:0007669"/>
    <property type="project" value="TreeGrafter"/>
</dbReference>
<gene>
    <name evidence="2" type="ORF">AVEN_83906_1</name>
</gene>
<accession>A0A4Y2I4T6</accession>
<sequence length="116" mass="13215">MYGLILENLSQYVIKMWGEDKWEEIRKAANVQQCTFTRQQVYEDALIPKLSASACEVKTTRSFHLRSKFDLVAVREVSCLPGRLSGENGPYLCFASRKISSSQLYRSEPFGDTPSL</sequence>
<dbReference type="GO" id="GO:0070026">
    <property type="term" value="F:nitric oxide binding"/>
    <property type="evidence" value="ECO:0007669"/>
    <property type="project" value="TreeGrafter"/>
</dbReference>
<organism evidence="2 3">
    <name type="scientific">Araneus ventricosus</name>
    <name type="common">Orbweaver spider</name>
    <name type="synonym">Epeira ventricosa</name>
    <dbReference type="NCBI Taxonomy" id="182803"/>
    <lineage>
        <taxon>Eukaryota</taxon>
        <taxon>Metazoa</taxon>
        <taxon>Ecdysozoa</taxon>
        <taxon>Arthropoda</taxon>
        <taxon>Chelicerata</taxon>
        <taxon>Arachnida</taxon>
        <taxon>Araneae</taxon>
        <taxon>Araneomorphae</taxon>
        <taxon>Entelegynae</taxon>
        <taxon>Araneoidea</taxon>
        <taxon>Araneidae</taxon>
        <taxon>Araneus</taxon>
    </lineage>
</organism>
<dbReference type="Proteomes" id="UP000499080">
    <property type="component" value="Unassembled WGS sequence"/>
</dbReference>
<name>A0A4Y2I4T6_ARAVE</name>
<dbReference type="OrthoDB" id="6127067at2759"/>
<proteinExistence type="predicted"/>
<dbReference type="SUPFAM" id="SSF111126">
    <property type="entry name" value="Ligand-binding domain in the NO signalling and Golgi transport"/>
    <property type="match status" value="1"/>
</dbReference>
<dbReference type="PANTHER" id="PTHR45655">
    <property type="entry name" value="GUANYLATE CYCLASE SOLUBLE SUBUNIT BETA-2"/>
    <property type="match status" value="1"/>
</dbReference>
<dbReference type="InterPro" id="IPR038158">
    <property type="entry name" value="H-NOX_domain_sf"/>
</dbReference>